<accession>A0A060SF14</accession>
<feature type="compositionally biased region" description="Acidic residues" evidence="1">
    <location>
        <begin position="91"/>
        <end position="103"/>
    </location>
</feature>
<sequence length="219" mass="23007">MSSTVAYVYTYDGTEGKLSSELMRVPGGCGPHLPSPPSSPCFSTAATCQAGLRTLGKDTTGAIEAVPMGHGEVVYFVQRGKGLASASADSESSDSDGESEDEKENAGVRPWSRQVRRAIRTVREVELLGRRLEEELTCVEADEEEEADCAGAPVLDGATRTTDEGTGEGGEDVPEGKDGGGASEEDDGGRGDLEMCKAHASHLNRAAEPLRCRDQAVTL</sequence>
<feature type="region of interest" description="Disordered" evidence="1">
    <location>
        <begin position="86"/>
        <end position="109"/>
    </location>
</feature>
<dbReference type="HOGENOM" id="CLU_1262108_0_0_1"/>
<comment type="caution">
    <text evidence="2">The sequence shown here is derived from an EMBL/GenBank/DDBJ whole genome shotgun (WGS) entry which is preliminary data.</text>
</comment>
<dbReference type="AlphaFoldDB" id="A0A060SF14"/>
<dbReference type="STRING" id="5643.A0A060SF14"/>
<gene>
    <name evidence="2" type="ORF">BN946_scf184844.g7</name>
</gene>
<dbReference type="Proteomes" id="UP000029665">
    <property type="component" value="Unassembled WGS sequence"/>
</dbReference>
<evidence type="ECO:0000313" key="2">
    <source>
        <dbReference type="EMBL" id="CDO71003.1"/>
    </source>
</evidence>
<name>A0A060SF14_PYCCI</name>
<reference evidence="2" key="1">
    <citation type="submission" date="2014-01" db="EMBL/GenBank/DDBJ databases">
        <title>The genome of the white-rot fungus Pycnoporus cinnabarinus: a basidiomycete model with a versatile arsenal for lignocellulosic biomass breakdown.</title>
        <authorList>
            <person name="Levasseur A."/>
            <person name="Lomascolo A."/>
            <person name="Ruiz-Duenas F.J."/>
            <person name="Uzan E."/>
            <person name="Piumi F."/>
            <person name="Kues U."/>
            <person name="Ram A.F.J."/>
            <person name="Murat C."/>
            <person name="Haon M."/>
            <person name="Benoit I."/>
            <person name="Arfi Y."/>
            <person name="Chevret D."/>
            <person name="Drula E."/>
            <person name="Kwon M.J."/>
            <person name="Gouret P."/>
            <person name="Lesage-Meessen L."/>
            <person name="Lombard V."/>
            <person name="Mariette J."/>
            <person name="Noirot C."/>
            <person name="Park J."/>
            <person name="Patyshakuliyeva A."/>
            <person name="Wieneger R.A.B."/>
            <person name="Wosten H.A.B."/>
            <person name="Martin F."/>
            <person name="Coutinho P.M."/>
            <person name="de Vries R."/>
            <person name="Martinez A.T."/>
            <person name="Klopp C."/>
            <person name="Pontarotti P."/>
            <person name="Henrissat B."/>
            <person name="Record E."/>
        </authorList>
    </citation>
    <scope>NUCLEOTIDE SEQUENCE [LARGE SCALE GENOMIC DNA]</scope>
    <source>
        <strain evidence="2">BRFM137</strain>
    </source>
</reference>
<feature type="region of interest" description="Disordered" evidence="1">
    <location>
        <begin position="141"/>
        <end position="194"/>
    </location>
</feature>
<evidence type="ECO:0000256" key="1">
    <source>
        <dbReference type="SAM" id="MobiDB-lite"/>
    </source>
</evidence>
<organism evidence="2 3">
    <name type="scientific">Pycnoporus cinnabarinus</name>
    <name type="common">Cinnabar-red polypore</name>
    <name type="synonym">Trametes cinnabarina</name>
    <dbReference type="NCBI Taxonomy" id="5643"/>
    <lineage>
        <taxon>Eukaryota</taxon>
        <taxon>Fungi</taxon>
        <taxon>Dikarya</taxon>
        <taxon>Basidiomycota</taxon>
        <taxon>Agaricomycotina</taxon>
        <taxon>Agaricomycetes</taxon>
        <taxon>Polyporales</taxon>
        <taxon>Polyporaceae</taxon>
        <taxon>Trametes</taxon>
    </lineage>
</organism>
<keyword evidence="3" id="KW-1185">Reference proteome</keyword>
<dbReference type="OrthoDB" id="2755252at2759"/>
<protein>
    <submittedName>
        <fullName evidence="2">Uncharacterized protein</fullName>
    </submittedName>
</protein>
<dbReference type="EMBL" id="CCBP010000097">
    <property type="protein sequence ID" value="CDO71003.1"/>
    <property type="molecule type" value="Genomic_DNA"/>
</dbReference>
<evidence type="ECO:0000313" key="3">
    <source>
        <dbReference type="Proteomes" id="UP000029665"/>
    </source>
</evidence>
<proteinExistence type="predicted"/>